<dbReference type="Proteomes" id="UP000076794">
    <property type="component" value="Chromosome"/>
</dbReference>
<dbReference type="PANTHER" id="PTHR44688:SF16">
    <property type="entry name" value="DNA-BINDING TRANSCRIPTIONAL ACTIVATOR DEVR_DOSR"/>
    <property type="match status" value="1"/>
</dbReference>
<accession>A0A168FJ13</accession>
<dbReference type="InterPro" id="IPR016032">
    <property type="entry name" value="Sig_transdc_resp-reg_C-effctor"/>
</dbReference>
<dbReference type="CDD" id="cd06170">
    <property type="entry name" value="LuxR_C_like"/>
    <property type="match status" value="1"/>
</dbReference>
<reference evidence="5 6" key="1">
    <citation type="submission" date="2016-01" db="EMBL/GenBank/DDBJ databases">
        <title>Complete genome sequence of a soil Actinobacterium, Isoptericola dokdonensis DS-3.</title>
        <authorList>
            <person name="Kwon S.-K."/>
            <person name="Kim J.F."/>
        </authorList>
    </citation>
    <scope>NUCLEOTIDE SEQUENCE [LARGE SCALE GENOMIC DNA]</scope>
    <source>
        <strain evidence="5 6">DS-3</strain>
    </source>
</reference>
<dbReference type="KEGG" id="ido:I598_2369"/>
<feature type="domain" description="HTH luxR-type" evidence="4">
    <location>
        <begin position="1"/>
        <end position="52"/>
    </location>
</feature>
<evidence type="ECO:0000313" key="5">
    <source>
        <dbReference type="EMBL" id="ANC31909.1"/>
    </source>
</evidence>
<dbReference type="PRINTS" id="PR00038">
    <property type="entry name" value="HTHLUXR"/>
</dbReference>
<evidence type="ECO:0000256" key="2">
    <source>
        <dbReference type="ARBA" id="ARBA00023125"/>
    </source>
</evidence>
<dbReference type="STRING" id="1300344.I598_2369"/>
<dbReference type="EMBL" id="CP014209">
    <property type="protein sequence ID" value="ANC31909.1"/>
    <property type="molecule type" value="Genomic_DNA"/>
</dbReference>
<dbReference type="Pfam" id="PF00196">
    <property type="entry name" value="GerE"/>
    <property type="match status" value="1"/>
</dbReference>
<dbReference type="Gene3D" id="1.10.10.10">
    <property type="entry name" value="Winged helix-like DNA-binding domain superfamily/Winged helix DNA-binding domain"/>
    <property type="match status" value="1"/>
</dbReference>
<organism evidence="5 6">
    <name type="scientific">Isoptericola dokdonensis DS-3</name>
    <dbReference type="NCBI Taxonomy" id="1300344"/>
    <lineage>
        <taxon>Bacteria</taxon>
        <taxon>Bacillati</taxon>
        <taxon>Actinomycetota</taxon>
        <taxon>Actinomycetes</taxon>
        <taxon>Micrococcales</taxon>
        <taxon>Promicromonosporaceae</taxon>
        <taxon>Isoptericola</taxon>
    </lineage>
</organism>
<keyword evidence="6" id="KW-1185">Reference proteome</keyword>
<evidence type="ECO:0000256" key="1">
    <source>
        <dbReference type="ARBA" id="ARBA00023015"/>
    </source>
</evidence>
<keyword evidence="2" id="KW-0238">DNA-binding</keyword>
<dbReference type="InterPro" id="IPR000792">
    <property type="entry name" value="Tscrpt_reg_LuxR_C"/>
</dbReference>
<dbReference type="RefSeq" id="WP_418268494.1">
    <property type="nucleotide sequence ID" value="NZ_CP014209.1"/>
</dbReference>
<dbReference type="PROSITE" id="PS50043">
    <property type="entry name" value="HTH_LUXR_2"/>
    <property type="match status" value="1"/>
</dbReference>
<dbReference type="GO" id="GO:0003677">
    <property type="term" value="F:DNA binding"/>
    <property type="evidence" value="ECO:0007669"/>
    <property type="project" value="UniProtKB-KW"/>
</dbReference>
<dbReference type="GO" id="GO:0006355">
    <property type="term" value="P:regulation of DNA-templated transcription"/>
    <property type="evidence" value="ECO:0007669"/>
    <property type="project" value="InterPro"/>
</dbReference>
<dbReference type="InterPro" id="IPR036388">
    <property type="entry name" value="WH-like_DNA-bd_sf"/>
</dbReference>
<gene>
    <name evidence="5" type="primary">vraR_1</name>
    <name evidence="5" type="ORF">I598_2369</name>
</gene>
<dbReference type="PANTHER" id="PTHR44688">
    <property type="entry name" value="DNA-BINDING TRANSCRIPTIONAL ACTIVATOR DEVR_DOSR"/>
    <property type="match status" value="1"/>
</dbReference>
<keyword evidence="3" id="KW-0804">Transcription</keyword>
<dbReference type="AlphaFoldDB" id="A0A168FJ13"/>
<proteinExistence type="predicted"/>
<dbReference type="SMART" id="SM00421">
    <property type="entry name" value="HTH_LUXR"/>
    <property type="match status" value="1"/>
</dbReference>
<evidence type="ECO:0000259" key="4">
    <source>
        <dbReference type="PROSITE" id="PS50043"/>
    </source>
</evidence>
<protein>
    <submittedName>
        <fullName evidence="5">Response regulator protein VraR</fullName>
    </submittedName>
</protein>
<evidence type="ECO:0000313" key="6">
    <source>
        <dbReference type="Proteomes" id="UP000076794"/>
    </source>
</evidence>
<sequence length="55" mass="5940">MLLAVARGLSNAEVAAALFIGEQTVKSHVSEVLRKLGCRDRVQLVITAYESGLVR</sequence>
<name>A0A168FJ13_9MICO</name>
<keyword evidence="1" id="KW-0805">Transcription regulation</keyword>
<evidence type="ECO:0000256" key="3">
    <source>
        <dbReference type="ARBA" id="ARBA00023163"/>
    </source>
</evidence>
<dbReference type="PATRIC" id="fig|1300344.3.peg.2378"/>
<dbReference type="SUPFAM" id="SSF46894">
    <property type="entry name" value="C-terminal effector domain of the bipartite response regulators"/>
    <property type="match status" value="1"/>
</dbReference>